<proteinExistence type="predicted"/>
<feature type="transmembrane region" description="Helical" evidence="2">
    <location>
        <begin position="180"/>
        <end position="202"/>
    </location>
</feature>
<protein>
    <submittedName>
        <fullName evidence="3">Uncharacterized protein</fullName>
    </submittedName>
</protein>
<evidence type="ECO:0000256" key="1">
    <source>
        <dbReference type="SAM" id="MobiDB-lite"/>
    </source>
</evidence>
<feature type="region of interest" description="Disordered" evidence="1">
    <location>
        <begin position="1"/>
        <end position="71"/>
    </location>
</feature>
<accession>S3D2N9</accession>
<reference evidence="3 4" key="1">
    <citation type="journal article" date="2013" name="BMC Genomics">
        <title>The genome and transcriptome of the pine saprophyte Ophiostoma piceae, and a comparison with the bark beetle-associated pine pathogen Grosmannia clavigera.</title>
        <authorList>
            <person name="Haridas S."/>
            <person name="Wang Y."/>
            <person name="Lim L."/>
            <person name="Massoumi Alamouti S."/>
            <person name="Jackman S."/>
            <person name="Docking R."/>
            <person name="Robertson G."/>
            <person name="Birol I."/>
            <person name="Bohlmann J."/>
            <person name="Breuil C."/>
        </authorList>
    </citation>
    <scope>NUCLEOTIDE SEQUENCE [LARGE SCALE GENOMIC DNA]</scope>
    <source>
        <strain evidence="3 4">UAMH 11346</strain>
    </source>
</reference>
<keyword evidence="2" id="KW-0472">Membrane</keyword>
<feature type="compositionally biased region" description="Basic and acidic residues" evidence="1">
    <location>
        <begin position="24"/>
        <end position="35"/>
    </location>
</feature>
<dbReference type="EMBL" id="KE148150">
    <property type="protein sequence ID" value="EPE07560.1"/>
    <property type="molecule type" value="Genomic_DNA"/>
</dbReference>
<dbReference type="HOGENOM" id="CLU_1185327_0_0_1"/>
<evidence type="ECO:0000313" key="3">
    <source>
        <dbReference type="EMBL" id="EPE07560.1"/>
    </source>
</evidence>
<name>S3D2N9_OPHP1</name>
<evidence type="ECO:0000256" key="2">
    <source>
        <dbReference type="SAM" id="Phobius"/>
    </source>
</evidence>
<gene>
    <name evidence="3" type="ORF">F503_00282</name>
</gene>
<dbReference type="VEuPathDB" id="FungiDB:F503_00282"/>
<feature type="transmembrane region" description="Helical" evidence="2">
    <location>
        <begin position="89"/>
        <end position="111"/>
    </location>
</feature>
<organism evidence="3 4">
    <name type="scientific">Ophiostoma piceae (strain UAMH 11346)</name>
    <name type="common">Sap stain fungus</name>
    <dbReference type="NCBI Taxonomy" id="1262450"/>
    <lineage>
        <taxon>Eukaryota</taxon>
        <taxon>Fungi</taxon>
        <taxon>Dikarya</taxon>
        <taxon>Ascomycota</taxon>
        <taxon>Pezizomycotina</taxon>
        <taxon>Sordariomycetes</taxon>
        <taxon>Sordariomycetidae</taxon>
        <taxon>Ophiostomatales</taxon>
        <taxon>Ophiostomataceae</taxon>
        <taxon>Ophiostoma</taxon>
    </lineage>
</organism>
<keyword evidence="4" id="KW-1185">Reference proteome</keyword>
<feature type="transmembrane region" description="Helical" evidence="2">
    <location>
        <begin position="149"/>
        <end position="168"/>
    </location>
</feature>
<evidence type="ECO:0000313" key="4">
    <source>
        <dbReference type="Proteomes" id="UP000016923"/>
    </source>
</evidence>
<sequence>MAASGSAPIDPAGAAIGGRGGRLSGREEDDTKDRLGGSWPVYHVPNPPRPPASANRIDGPSASPGCGPRSAAAEDAGLESAAGAWPNRLFFASFVFVVLSVVAAGVLLALFPGKAHLKIGVVFAVTFARAAWCAGMPRNELGIALLSTLCRKCVCGILPLLLLVVVVWQCLSSQESRAPVGLELAALALLLLFLGLGGGFVATHTGHIVRIVDVPRLLTKKFEGHFGCWGGGSE</sequence>
<keyword evidence="2" id="KW-1133">Transmembrane helix</keyword>
<dbReference type="AlphaFoldDB" id="S3D2N9"/>
<feature type="compositionally biased region" description="Low complexity" evidence="1">
    <location>
        <begin position="1"/>
        <end position="14"/>
    </location>
</feature>
<dbReference type="Proteomes" id="UP000016923">
    <property type="component" value="Unassembled WGS sequence"/>
</dbReference>
<keyword evidence="2" id="KW-0812">Transmembrane</keyword>
<feature type="transmembrane region" description="Helical" evidence="2">
    <location>
        <begin position="117"/>
        <end position="137"/>
    </location>
</feature>